<evidence type="ECO:0000313" key="2">
    <source>
        <dbReference type="Proteomes" id="UP000728032"/>
    </source>
</evidence>
<keyword evidence="2" id="KW-1185">Reference proteome</keyword>
<feature type="non-terminal residue" evidence="1">
    <location>
        <position position="1"/>
    </location>
</feature>
<evidence type="ECO:0000313" key="1">
    <source>
        <dbReference type="EMBL" id="CAD7666956.1"/>
    </source>
</evidence>
<accession>A0A7R9R2W0</accession>
<organism evidence="1">
    <name type="scientific">Oppiella nova</name>
    <dbReference type="NCBI Taxonomy" id="334625"/>
    <lineage>
        <taxon>Eukaryota</taxon>
        <taxon>Metazoa</taxon>
        <taxon>Ecdysozoa</taxon>
        <taxon>Arthropoda</taxon>
        <taxon>Chelicerata</taxon>
        <taxon>Arachnida</taxon>
        <taxon>Acari</taxon>
        <taxon>Acariformes</taxon>
        <taxon>Sarcoptiformes</taxon>
        <taxon>Oribatida</taxon>
        <taxon>Brachypylina</taxon>
        <taxon>Oppioidea</taxon>
        <taxon>Oppiidae</taxon>
        <taxon>Oppiella</taxon>
    </lineage>
</organism>
<dbReference type="Proteomes" id="UP000728032">
    <property type="component" value="Unassembled WGS sequence"/>
</dbReference>
<dbReference type="AlphaFoldDB" id="A0A7R9R2W0"/>
<sequence length="171" mass="19759">TDEYIMELIIAFIAKDLPPVVRDKIKRDCNSKPDVKSKLIKISDELKEFVGKSLISRDLEEILLNSHQRVKLFSNYRINLKNKFSKFTVNIGKKYLEMNGKLLIIKPQQNSVNFEDLGLDEVEKIKNAYFLPEKGLEGKLNFQTVDGKAEDNQVFKTFDKIAESINNFLSK</sequence>
<dbReference type="EMBL" id="CAJPVJ010056750">
    <property type="protein sequence ID" value="CAG2183751.1"/>
    <property type="molecule type" value="Genomic_DNA"/>
</dbReference>
<protein>
    <submittedName>
        <fullName evidence="1">Uncharacterized protein</fullName>
    </submittedName>
</protein>
<proteinExistence type="predicted"/>
<name>A0A7R9R2W0_9ACAR</name>
<gene>
    <name evidence="1" type="ORF">ONB1V03_LOCUS23171</name>
</gene>
<reference evidence="1" key="1">
    <citation type="submission" date="2020-11" db="EMBL/GenBank/DDBJ databases">
        <authorList>
            <person name="Tran Van P."/>
        </authorList>
    </citation>
    <scope>NUCLEOTIDE SEQUENCE</scope>
</reference>
<dbReference type="EMBL" id="OC971575">
    <property type="protein sequence ID" value="CAD7666956.1"/>
    <property type="molecule type" value="Genomic_DNA"/>
</dbReference>